<evidence type="ECO:0000256" key="1">
    <source>
        <dbReference type="SAM" id="Phobius"/>
    </source>
</evidence>
<name>A0A328PX49_9EURY</name>
<evidence type="ECO:0000313" key="3">
    <source>
        <dbReference type="Proteomes" id="UP000248557"/>
    </source>
</evidence>
<feature type="transmembrane region" description="Helical" evidence="1">
    <location>
        <begin position="50"/>
        <end position="70"/>
    </location>
</feature>
<dbReference type="EMBL" id="NGJK01000088">
    <property type="protein sequence ID" value="RAP02521.1"/>
    <property type="molecule type" value="Genomic_DNA"/>
</dbReference>
<feature type="transmembrane region" description="Helical" evidence="1">
    <location>
        <begin position="15"/>
        <end position="38"/>
    </location>
</feature>
<evidence type="ECO:0008006" key="4">
    <source>
        <dbReference type="Google" id="ProtNLM"/>
    </source>
</evidence>
<dbReference type="OMA" id="DCACFLI"/>
<dbReference type="GeneID" id="3855140"/>
<protein>
    <recommendedName>
        <fullName evidence="4">EhbC</fullName>
    </recommendedName>
</protein>
<comment type="caution">
    <text evidence="2">The sequence shown here is derived from an EMBL/GenBank/DDBJ whole genome shotgun (WGS) entry which is preliminary data.</text>
</comment>
<accession>A0A328PX49</accession>
<proteinExistence type="predicted"/>
<keyword evidence="1" id="KW-0812">Transmembrane</keyword>
<organism evidence="2 3">
    <name type="scientific">Methanosphaera stadtmanae</name>
    <dbReference type="NCBI Taxonomy" id="2317"/>
    <lineage>
        <taxon>Archaea</taxon>
        <taxon>Methanobacteriati</taxon>
        <taxon>Methanobacteriota</taxon>
        <taxon>Methanomada group</taxon>
        <taxon>Methanobacteria</taxon>
        <taxon>Methanobacteriales</taxon>
        <taxon>Methanobacteriaceae</taxon>
        <taxon>Methanosphaera</taxon>
    </lineage>
</organism>
<dbReference type="Proteomes" id="UP000248557">
    <property type="component" value="Unassembled WGS sequence"/>
</dbReference>
<sequence>MTEAALELTLNVDPVGLIIGLIFIICGIFVLITAKGLLCNTDDDVKYVVFGRLEMLGIVDMLGVLILILLGEPALGMTYFILAPFATHAIASGHFRGEQGEQ</sequence>
<keyword evidence="1" id="KW-0472">Membrane</keyword>
<dbReference type="AlphaFoldDB" id="A0A328PX49"/>
<keyword evidence="1" id="KW-1133">Transmembrane helix</keyword>
<dbReference type="RefSeq" id="WP_011407024.1">
    <property type="nucleotide sequence ID" value="NZ_CATZNA010000123.1"/>
</dbReference>
<reference evidence="2 3" key="1">
    <citation type="submission" date="2017-05" db="EMBL/GenBank/DDBJ databases">
        <title>Host range expansion of the Methanosphaera genus to humans and monogastric animals involves recent and extensive reduction in genome content.</title>
        <authorList>
            <person name="Hoedt E.C."/>
            <person name="Volmer J.G."/>
            <person name="Parks D.H."/>
            <person name="Rosewarne C.P."/>
            <person name="Denman S.E."/>
            <person name="Mcsweeney C.S."/>
            <person name="O Cuiv P."/>
            <person name="Hugenholtz P."/>
            <person name="Tyson G.W."/>
            <person name="Morrison M."/>
        </authorList>
    </citation>
    <scope>NUCLEOTIDE SEQUENCE [LARGE SCALE GENOMIC DNA]</scope>
    <source>
        <strain evidence="2 3">PA5</strain>
    </source>
</reference>
<gene>
    <name evidence="2" type="ORF">CA615_07215</name>
</gene>
<evidence type="ECO:0000313" key="2">
    <source>
        <dbReference type="EMBL" id="RAP02521.1"/>
    </source>
</evidence>
<dbReference type="NCBIfam" id="NF004927">
    <property type="entry name" value="PRK06286.1-2"/>
    <property type="match status" value="1"/>
</dbReference>